<dbReference type="AlphaFoldDB" id="A0A3B6W420"/>
<dbReference type="EMBL" id="CP002873">
    <property type="protein sequence ID" value="AGA67287.1"/>
    <property type="molecule type" value="Genomic_DNA"/>
</dbReference>
<dbReference type="RefSeq" id="WP_013243852.1">
    <property type="nucleotide sequence ID" value="NC_019908.1"/>
</dbReference>
<gene>
    <name evidence="1" type="ORF">BPP43_10585</name>
</gene>
<accession>A0A3B6W420</accession>
<dbReference type="Proteomes" id="UP000010793">
    <property type="component" value="Chromosome"/>
</dbReference>
<proteinExistence type="predicted"/>
<sequence length="188" mass="21920">MKKYIVLIFIFAVCTIYANNYESMIKSMQLENIEELSISDENSTITFNQLAEYYASIVTDKNATPEQLEALGNIIKLWTDTINQNFSKEEIFTKYSTVTSTLSSMSILLILRIAIKDNNIPTEEMQKSIYESINNKFIPSFAQFKNDGWKTDFNFYVINMSAAVCKWYEDKSKKLDYPDFKVWRDGDF</sequence>
<dbReference type="KEGG" id="bpip:BPP43_10585"/>
<name>A0A3B6W420_BRAPL</name>
<organism evidence="1 2">
    <name type="scientific">Brachyspira pilosicoli P43/6/78</name>
    <dbReference type="NCBI Taxonomy" id="1042417"/>
    <lineage>
        <taxon>Bacteria</taxon>
        <taxon>Pseudomonadati</taxon>
        <taxon>Spirochaetota</taxon>
        <taxon>Spirochaetia</taxon>
        <taxon>Brachyspirales</taxon>
        <taxon>Brachyspiraceae</taxon>
        <taxon>Brachyspira</taxon>
    </lineage>
</organism>
<keyword evidence="2" id="KW-1185">Reference proteome</keyword>
<reference evidence="1 2" key="1">
    <citation type="journal article" date="2013" name="Genome Announc.">
        <title>Complete Genome Sequence of the Porcine Strain Brachyspira pilosicoli P43/6/78(T.).</title>
        <authorList>
            <person name="Lin C."/>
            <person name="den Bakker H.C."/>
            <person name="Suzuki H."/>
            <person name="Lefebure T."/>
            <person name="Ponnala L."/>
            <person name="Sun Q."/>
            <person name="Stanhope M.J."/>
            <person name="Wiedmann M."/>
            <person name="Duhamel G.E."/>
        </authorList>
    </citation>
    <scope>NUCLEOTIDE SEQUENCE [LARGE SCALE GENOMIC DNA]</scope>
    <source>
        <strain evidence="1 2">P43/6/78</strain>
    </source>
</reference>
<dbReference type="GeneID" id="56439464"/>
<evidence type="ECO:0000313" key="2">
    <source>
        <dbReference type="Proteomes" id="UP000010793"/>
    </source>
</evidence>
<protein>
    <submittedName>
        <fullName evidence="1">Uncharacterized protein</fullName>
    </submittedName>
</protein>
<evidence type="ECO:0000313" key="1">
    <source>
        <dbReference type="EMBL" id="AGA67287.1"/>
    </source>
</evidence>